<evidence type="ECO:0000256" key="4">
    <source>
        <dbReference type="ARBA" id="ARBA00022692"/>
    </source>
</evidence>
<keyword evidence="3" id="KW-1003">Cell membrane</keyword>
<evidence type="ECO:0000256" key="1">
    <source>
        <dbReference type="ARBA" id="ARBA00004651"/>
    </source>
</evidence>
<dbReference type="RefSeq" id="WP_343777956.1">
    <property type="nucleotide sequence ID" value="NZ_BAAADQ010000006.1"/>
</dbReference>
<comment type="subcellular location">
    <subcellularLocation>
        <location evidence="1 7">Cell membrane</location>
        <topology evidence="1 7">Multi-pass membrane protein</topology>
    </subcellularLocation>
</comment>
<dbReference type="PROSITE" id="PS50928">
    <property type="entry name" value="ABC_TM1"/>
    <property type="match status" value="1"/>
</dbReference>
<feature type="transmembrane region" description="Helical" evidence="7">
    <location>
        <begin position="12"/>
        <end position="32"/>
    </location>
</feature>
<organism evidence="9 11">
    <name type="scientific">Halorubrum ejinorense</name>
    <dbReference type="NCBI Taxonomy" id="425309"/>
    <lineage>
        <taxon>Archaea</taxon>
        <taxon>Methanobacteriati</taxon>
        <taxon>Methanobacteriota</taxon>
        <taxon>Stenosarchaea group</taxon>
        <taxon>Halobacteria</taxon>
        <taxon>Halobacteriales</taxon>
        <taxon>Haloferacaceae</taxon>
        <taxon>Halorubrum</taxon>
    </lineage>
</organism>
<feature type="transmembrane region" description="Helical" evidence="7">
    <location>
        <begin position="193"/>
        <end position="211"/>
    </location>
</feature>
<comment type="similarity">
    <text evidence="7">Belongs to the binding-protein-dependent transport system permease family.</text>
</comment>
<evidence type="ECO:0000256" key="6">
    <source>
        <dbReference type="ARBA" id="ARBA00023136"/>
    </source>
</evidence>
<keyword evidence="2 7" id="KW-0813">Transport</keyword>
<reference evidence="10 12" key="3">
    <citation type="submission" date="2024-06" db="EMBL/GenBank/DDBJ databases">
        <title>Halorubrum miltondacostae sp. nov., a potential PHA producer isolated from an inland solar saltern in Rio Maior, Portugal.</title>
        <authorList>
            <person name="Albuquerque L."/>
            <person name="Viver T."/>
            <person name="Barroso C."/>
            <person name="Claudino R."/>
            <person name="Galvan M."/>
            <person name="Simoes G."/>
            <person name="Lobo Da Cunha A."/>
            <person name="Egas C."/>
        </authorList>
    </citation>
    <scope>NUCLEOTIDE SEQUENCE [LARGE SCALE GENOMIC DNA]</scope>
    <source>
        <strain evidence="10 12">DSM 18646</strain>
    </source>
</reference>
<feature type="transmembrane region" description="Helical" evidence="7">
    <location>
        <begin position="259"/>
        <end position="281"/>
    </location>
</feature>
<evidence type="ECO:0000259" key="8">
    <source>
        <dbReference type="PROSITE" id="PS50928"/>
    </source>
</evidence>
<dbReference type="Proteomes" id="UP001567571">
    <property type="component" value="Unassembled WGS sequence"/>
</dbReference>
<dbReference type="InterPro" id="IPR045621">
    <property type="entry name" value="BPD_transp_1_N"/>
</dbReference>
<keyword evidence="5 7" id="KW-1133">Transmembrane helix</keyword>
<comment type="caution">
    <text evidence="9">The sequence shown here is derived from an EMBL/GenBank/DDBJ whole genome shotgun (WGS) entry which is preliminary data.</text>
</comment>
<feature type="transmembrane region" description="Helical" evidence="7">
    <location>
        <begin position="301"/>
        <end position="319"/>
    </location>
</feature>
<dbReference type="Gene3D" id="1.10.3720.10">
    <property type="entry name" value="MetI-like"/>
    <property type="match status" value="1"/>
</dbReference>
<feature type="transmembrane region" description="Helical" evidence="7">
    <location>
        <begin position="103"/>
        <end position="126"/>
    </location>
</feature>
<evidence type="ECO:0000313" key="10">
    <source>
        <dbReference type="EMBL" id="MEZ3168473.1"/>
    </source>
</evidence>
<evidence type="ECO:0000256" key="5">
    <source>
        <dbReference type="ARBA" id="ARBA00022989"/>
    </source>
</evidence>
<keyword evidence="4 7" id="KW-0812">Transmembrane</keyword>
<evidence type="ECO:0000256" key="3">
    <source>
        <dbReference type="ARBA" id="ARBA00022475"/>
    </source>
</evidence>
<evidence type="ECO:0000256" key="2">
    <source>
        <dbReference type="ARBA" id="ARBA00022448"/>
    </source>
</evidence>
<feature type="domain" description="ABC transmembrane type-1" evidence="8">
    <location>
        <begin position="99"/>
        <end position="320"/>
    </location>
</feature>
<dbReference type="CDD" id="cd06261">
    <property type="entry name" value="TM_PBP2"/>
    <property type="match status" value="1"/>
</dbReference>
<dbReference type="EMBL" id="BAAADQ010000006">
    <property type="protein sequence ID" value="GAA0540833.1"/>
    <property type="molecule type" value="Genomic_DNA"/>
</dbReference>
<sequence>MGRWEYFLKRLLLMVPIVFLGTTVTFLILRIGPIDPAAAIIGPSGDTEAYAAVRDSLGLDQPLWLQYIEFMRDLLTLQLGESWVVVRGRPVWDLVGIYGPRTLWLGFWSILIPIFVGLPLGFYAGLNPNTLADYFASFGGIVWRAMPNFWLAVIFVSVLTRSEALFGFNWGSWLVETQIVTPPDLSRLWEPSQFLGALKAILPAALVLGSASMGNEMRIGRTAILETKNANYVEMAKAKGVPGRLVVWKHMFRNALIPLVPVITGEAFLLLGGSVLVETVFAINGLGYLFFQATINGDVPLVGSLMFLFILLSVGINILQDFLYTVIDPRVGYDGGA</sequence>
<dbReference type="InterPro" id="IPR035906">
    <property type="entry name" value="MetI-like_sf"/>
</dbReference>
<dbReference type="AlphaFoldDB" id="A0AAV3STN0"/>
<name>A0AAV3STN0_9EURY</name>
<dbReference type="GO" id="GO:0055085">
    <property type="term" value="P:transmembrane transport"/>
    <property type="evidence" value="ECO:0007669"/>
    <property type="project" value="InterPro"/>
</dbReference>
<gene>
    <name evidence="10" type="ORF">ABNG02_14200</name>
    <name evidence="9" type="ORF">GCM10008994_14900</name>
</gene>
<dbReference type="PANTHER" id="PTHR43163:SF6">
    <property type="entry name" value="DIPEPTIDE TRANSPORT SYSTEM PERMEASE PROTEIN DPPB-RELATED"/>
    <property type="match status" value="1"/>
</dbReference>
<dbReference type="PANTHER" id="PTHR43163">
    <property type="entry name" value="DIPEPTIDE TRANSPORT SYSTEM PERMEASE PROTEIN DPPB-RELATED"/>
    <property type="match status" value="1"/>
</dbReference>
<reference evidence="9" key="1">
    <citation type="journal article" date="2014" name="Int. J. Syst. Evol. Microbiol.">
        <title>Complete genome sequence of Corynebacterium casei LMG S-19264T (=DSM 44701T), isolated from a smear-ripened cheese.</title>
        <authorList>
            <consortium name="US DOE Joint Genome Institute (JGI-PGF)"/>
            <person name="Walter F."/>
            <person name="Albersmeier A."/>
            <person name="Kalinowski J."/>
            <person name="Ruckert C."/>
        </authorList>
    </citation>
    <scope>NUCLEOTIDE SEQUENCE</scope>
    <source>
        <strain evidence="9">JCM 14265</strain>
    </source>
</reference>
<evidence type="ECO:0000256" key="7">
    <source>
        <dbReference type="RuleBase" id="RU363032"/>
    </source>
</evidence>
<dbReference type="GO" id="GO:0005886">
    <property type="term" value="C:plasma membrane"/>
    <property type="evidence" value="ECO:0007669"/>
    <property type="project" value="UniProtKB-SubCell"/>
</dbReference>
<evidence type="ECO:0000313" key="9">
    <source>
        <dbReference type="EMBL" id="GAA0540833.1"/>
    </source>
</evidence>
<dbReference type="Pfam" id="PF19300">
    <property type="entry name" value="BPD_transp_1_N"/>
    <property type="match status" value="1"/>
</dbReference>
<keyword evidence="6 7" id="KW-0472">Membrane</keyword>
<proteinExistence type="inferred from homology"/>
<dbReference type="Pfam" id="PF00528">
    <property type="entry name" value="BPD_transp_1"/>
    <property type="match status" value="1"/>
</dbReference>
<dbReference type="SUPFAM" id="SSF161098">
    <property type="entry name" value="MetI-like"/>
    <property type="match status" value="1"/>
</dbReference>
<dbReference type="InterPro" id="IPR000515">
    <property type="entry name" value="MetI-like"/>
</dbReference>
<dbReference type="Proteomes" id="UP001501425">
    <property type="component" value="Unassembled WGS sequence"/>
</dbReference>
<accession>A0AAV3STN0</accession>
<evidence type="ECO:0000313" key="11">
    <source>
        <dbReference type="Proteomes" id="UP001501425"/>
    </source>
</evidence>
<reference evidence="9" key="2">
    <citation type="submission" date="2023-12" db="EMBL/GenBank/DDBJ databases">
        <authorList>
            <person name="Sun Q."/>
            <person name="Inoue M."/>
        </authorList>
    </citation>
    <scope>NUCLEOTIDE SEQUENCE</scope>
    <source>
        <strain evidence="9">JCM 14265</strain>
    </source>
</reference>
<protein>
    <submittedName>
        <fullName evidence="9">ABC transporter permease</fullName>
    </submittedName>
</protein>
<evidence type="ECO:0000313" key="12">
    <source>
        <dbReference type="Proteomes" id="UP001567571"/>
    </source>
</evidence>
<dbReference type="EMBL" id="JBEDNW010000008">
    <property type="protein sequence ID" value="MEZ3168473.1"/>
    <property type="molecule type" value="Genomic_DNA"/>
</dbReference>
<feature type="transmembrane region" description="Helical" evidence="7">
    <location>
        <begin position="147"/>
        <end position="173"/>
    </location>
</feature>
<keyword evidence="12" id="KW-1185">Reference proteome</keyword>